<proteinExistence type="predicted"/>
<dbReference type="InterPro" id="IPR013022">
    <property type="entry name" value="Xyl_isomerase-like_TIM-brl"/>
</dbReference>
<keyword evidence="2" id="KW-0540">Nuclease</keyword>
<reference evidence="3" key="1">
    <citation type="submission" date="2015-03" db="EMBL/GenBank/DDBJ databases">
        <authorList>
            <person name="Urmite Genomes"/>
        </authorList>
    </citation>
    <scope>NUCLEOTIDE SEQUENCE [LARGE SCALE GENOMIC DNA]</scope>
    <source>
        <strain evidence="3">Arc-Hr</strain>
    </source>
</reference>
<dbReference type="InterPro" id="IPR036237">
    <property type="entry name" value="Xyl_isomerase-like_sf"/>
</dbReference>
<evidence type="ECO:0000313" key="2">
    <source>
        <dbReference type="EMBL" id="CQR52132.1"/>
    </source>
</evidence>
<dbReference type="InterPro" id="IPR001719">
    <property type="entry name" value="AP_endonuc_2"/>
</dbReference>
<dbReference type="EMBL" id="CSTE01000003">
    <property type="protein sequence ID" value="CQR52132.1"/>
    <property type="molecule type" value="Genomic_DNA"/>
</dbReference>
<dbReference type="AlphaFoldDB" id="A0A0D6JV47"/>
<dbReference type="RefSeq" id="WP_089780536.1">
    <property type="nucleotide sequence ID" value="NZ_CABLRR010000003.1"/>
</dbReference>
<dbReference type="InterPro" id="IPR050312">
    <property type="entry name" value="IolE/XylAMocC-like"/>
</dbReference>
<keyword evidence="3" id="KW-1185">Reference proteome</keyword>
<name>A0A0D6JV47_9EURY</name>
<dbReference type="Proteomes" id="UP000198902">
    <property type="component" value="Unassembled WGS sequence"/>
</dbReference>
<dbReference type="GO" id="GO:0004519">
    <property type="term" value="F:endonuclease activity"/>
    <property type="evidence" value="ECO:0007669"/>
    <property type="project" value="UniProtKB-KW"/>
</dbReference>
<evidence type="ECO:0000313" key="3">
    <source>
        <dbReference type="Proteomes" id="UP000198902"/>
    </source>
</evidence>
<dbReference type="GO" id="GO:0008270">
    <property type="term" value="F:zinc ion binding"/>
    <property type="evidence" value="ECO:0007669"/>
    <property type="project" value="InterPro"/>
</dbReference>
<feature type="domain" description="Xylose isomerase-like TIM barrel" evidence="1">
    <location>
        <begin position="47"/>
        <end position="231"/>
    </location>
</feature>
<dbReference type="GO" id="GO:0003677">
    <property type="term" value="F:DNA binding"/>
    <property type="evidence" value="ECO:0007669"/>
    <property type="project" value="InterPro"/>
</dbReference>
<organism evidence="2 3">
    <name type="scientific">Haloferax massiliensis</name>
    <dbReference type="NCBI Taxonomy" id="1476858"/>
    <lineage>
        <taxon>Archaea</taxon>
        <taxon>Methanobacteriati</taxon>
        <taxon>Methanobacteriota</taxon>
        <taxon>Stenosarchaea group</taxon>
        <taxon>Halobacteria</taxon>
        <taxon>Halobacteriales</taxon>
        <taxon>Haloferacaceae</taxon>
        <taxon>Haloferax</taxon>
    </lineage>
</organism>
<dbReference type="SUPFAM" id="SSF51658">
    <property type="entry name" value="Xylose isomerase-like"/>
    <property type="match status" value="1"/>
</dbReference>
<dbReference type="PANTHER" id="PTHR12110">
    <property type="entry name" value="HYDROXYPYRUVATE ISOMERASE"/>
    <property type="match status" value="1"/>
</dbReference>
<dbReference type="OrthoDB" id="372143at2157"/>
<dbReference type="Gene3D" id="3.20.20.150">
    <property type="entry name" value="Divalent-metal-dependent TIM barrel enzymes"/>
    <property type="match status" value="1"/>
</dbReference>
<protein>
    <submittedName>
        <fullName evidence="2">Endonuclease 4</fullName>
    </submittedName>
</protein>
<dbReference type="SMART" id="SM00518">
    <property type="entry name" value="AP2Ec"/>
    <property type="match status" value="1"/>
</dbReference>
<evidence type="ECO:0000259" key="1">
    <source>
        <dbReference type="Pfam" id="PF01261"/>
    </source>
</evidence>
<keyword evidence="2" id="KW-0378">Hydrolase</keyword>
<keyword evidence="2" id="KW-0255">Endonuclease</keyword>
<gene>
    <name evidence="2" type="primary">nfo_2</name>
    <name evidence="2" type="ORF">BN996_02996</name>
</gene>
<accession>A0A0D6JV47</accession>
<dbReference type="Pfam" id="PF01261">
    <property type="entry name" value="AP_endonuc_2"/>
    <property type="match status" value="1"/>
</dbReference>
<sequence>MSEATPVQRPRFGASMDIRYADEVASFAEFLRGFDLNHVELRAGYLDVRANERDAERLRAVAEEFDVTYTVHGPHLDVAPGNVNERLREATVAATKEAIELAAAIDAGGVIVHGGSVRTRYPDHVREHTREQAVQTLRECAEFAAEAGVPVCLENQRDKRETRRHTATPDRLAAFLDDVGVGDEFLKLTLDVGHAKATGVDYRRFVERFGDRIRVAHLHDNDGTEDAHEPLPSFRSVAADIDAPYNVLEMKSRADVERCVGASDA</sequence>
<dbReference type="GO" id="GO:0006281">
    <property type="term" value="P:DNA repair"/>
    <property type="evidence" value="ECO:0007669"/>
    <property type="project" value="InterPro"/>
</dbReference>